<reference evidence="3" key="2">
    <citation type="journal article" date="2008" name="Nucleic Acids Res.">
        <title>The rice annotation project database (RAP-DB): 2008 update.</title>
        <authorList>
            <consortium name="The rice annotation project (RAP)"/>
        </authorList>
    </citation>
    <scope>GENOME REANNOTATION</scope>
    <source>
        <strain evidence="3">cv. Nipponbare</strain>
    </source>
</reference>
<organism evidence="2 3">
    <name type="scientific">Oryza sativa subsp. japonica</name>
    <name type="common">Rice</name>
    <dbReference type="NCBI Taxonomy" id="39947"/>
    <lineage>
        <taxon>Eukaryota</taxon>
        <taxon>Viridiplantae</taxon>
        <taxon>Streptophyta</taxon>
        <taxon>Embryophyta</taxon>
        <taxon>Tracheophyta</taxon>
        <taxon>Spermatophyta</taxon>
        <taxon>Magnoliopsida</taxon>
        <taxon>Liliopsida</taxon>
        <taxon>Poales</taxon>
        <taxon>Poaceae</taxon>
        <taxon>BOP clade</taxon>
        <taxon>Oryzoideae</taxon>
        <taxon>Oryzeae</taxon>
        <taxon>Oryzinae</taxon>
        <taxon>Oryza</taxon>
        <taxon>Oryza sativa</taxon>
    </lineage>
</organism>
<sequence length="122" mass="13565">MHLLDLGDNTTSSWTDQRCYRASPRCGSCQAAAEGRERRGRWMARSGKEKRRQAVSRLGLLGWVVVGEGKRRQAQSRDGRIGGHARGSDERDAMLRDRERCSTARASGGGRWDPCLGNCYAP</sequence>
<dbReference type="EMBL" id="AP005384">
    <property type="protein sequence ID" value="BAD22127.1"/>
    <property type="molecule type" value="Genomic_DNA"/>
</dbReference>
<evidence type="ECO:0000313" key="3">
    <source>
        <dbReference type="Proteomes" id="UP000000763"/>
    </source>
</evidence>
<gene>
    <name evidence="2" type="primary">OJ1212_D02.15</name>
</gene>
<feature type="region of interest" description="Disordered" evidence="1">
    <location>
        <begin position="72"/>
        <end position="94"/>
    </location>
</feature>
<proteinExistence type="predicted"/>
<name>Q6K5K1_ORYSJ</name>
<evidence type="ECO:0000256" key="1">
    <source>
        <dbReference type="SAM" id="MobiDB-lite"/>
    </source>
</evidence>
<reference evidence="3" key="1">
    <citation type="journal article" date="2005" name="Nature">
        <title>The map-based sequence of the rice genome.</title>
        <authorList>
            <consortium name="International rice genome sequencing project (IRGSP)"/>
            <person name="Matsumoto T."/>
            <person name="Wu J."/>
            <person name="Kanamori H."/>
            <person name="Katayose Y."/>
            <person name="Fujisawa M."/>
            <person name="Namiki N."/>
            <person name="Mizuno H."/>
            <person name="Yamamoto K."/>
            <person name="Antonio B.A."/>
            <person name="Baba T."/>
            <person name="Sakata K."/>
            <person name="Nagamura Y."/>
            <person name="Aoki H."/>
            <person name="Arikawa K."/>
            <person name="Arita K."/>
            <person name="Bito T."/>
            <person name="Chiden Y."/>
            <person name="Fujitsuka N."/>
            <person name="Fukunaka R."/>
            <person name="Hamada M."/>
            <person name="Harada C."/>
            <person name="Hayashi A."/>
            <person name="Hijishita S."/>
            <person name="Honda M."/>
            <person name="Hosokawa S."/>
            <person name="Ichikawa Y."/>
            <person name="Idonuma A."/>
            <person name="Iijima M."/>
            <person name="Ikeda M."/>
            <person name="Ikeno M."/>
            <person name="Ito K."/>
            <person name="Ito S."/>
            <person name="Ito T."/>
            <person name="Ito Y."/>
            <person name="Ito Y."/>
            <person name="Iwabuchi A."/>
            <person name="Kamiya K."/>
            <person name="Karasawa W."/>
            <person name="Kurita K."/>
            <person name="Katagiri S."/>
            <person name="Kikuta A."/>
            <person name="Kobayashi H."/>
            <person name="Kobayashi N."/>
            <person name="Machita K."/>
            <person name="Maehara T."/>
            <person name="Masukawa M."/>
            <person name="Mizubayashi T."/>
            <person name="Mukai Y."/>
            <person name="Nagasaki H."/>
            <person name="Nagata Y."/>
            <person name="Naito S."/>
            <person name="Nakashima M."/>
            <person name="Nakama Y."/>
            <person name="Nakamichi Y."/>
            <person name="Nakamura M."/>
            <person name="Meguro A."/>
            <person name="Negishi M."/>
            <person name="Ohta I."/>
            <person name="Ohta T."/>
            <person name="Okamoto M."/>
            <person name="Ono N."/>
            <person name="Saji S."/>
            <person name="Sakaguchi M."/>
            <person name="Sakai K."/>
            <person name="Shibata M."/>
            <person name="Shimokawa T."/>
            <person name="Song J."/>
            <person name="Takazaki Y."/>
            <person name="Terasawa K."/>
            <person name="Tsugane M."/>
            <person name="Tsuji K."/>
            <person name="Ueda S."/>
            <person name="Waki K."/>
            <person name="Yamagata H."/>
            <person name="Yamamoto M."/>
            <person name="Yamamoto S."/>
            <person name="Yamane H."/>
            <person name="Yoshiki S."/>
            <person name="Yoshihara R."/>
            <person name="Yukawa K."/>
            <person name="Zhong H."/>
            <person name="Yano M."/>
            <person name="Yuan Q."/>
            <person name="Ouyang S."/>
            <person name="Liu J."/>
            <person name="Jones K.M."/>
            <person name="Gansberger K."/>
            <person name="Moffat K."/>
            <person name="Hill J."/>
            <person name="Bera J."/>
            <person name="Fadrosh D."/>
            <person name="Jin S."/>
            <person name="Johri S."/>
            <person name="Kim M."/>
            <person name="Overton L."/>
            <person name="Reardon M."/>
            <person name="Tsitrin T."/>
            <person name="Vuong H."/>
            <person name="Weaver B."/>
            <person name="Ciecko A."/>
            <person name="Tallon L."/>
            <person name="Jackson J."/>
            <person name="Pai G."/>
            <person name="Aken S.V."/>
            <person name="Utterback T."/>
            <person name="Reidmuller S."/>
            <person name="Feldblyum T."/>
            <person name="Hsiao J."/>
            <person name="Zismann V."/>
            <person name="Iobst S."/>
            <person name="de Vazeille A.R."/>
            <person name="Buell C.R."/>
            <person name="Ying K."/>
            <person name="Li Y."/>
            <person name="Lu T."/>
            <person name="Huang Y."/>
            <person name="Zhao Q."/>
            <person name="Feng Q."/>
            <person name="Zhang L."/>
            <person name="Zhu J."/>
            <person name="Weng Q."/>
            <person name="Mu J."/>
            <person name="Lu Y."/>
            <person name="Fan D."/>
            <person name="Liu Y."/>
            <person name="Guan J."/>
            <person name="Zhang Y."/>
            <person name="Yu S."/>
            <person name="Liu X."/>
            <person name="Zhang Y."/>
            <person name="Hong G."/>
            <person name="Han B."/>
            <person name="Choisne N."/>
            <person name="Demange N."/>
            <person name="Orjeda G."/>
            <person name="Samain S."/>
            <person name="Cattolico L."/>
            <person name="Pelletier E."/>
            <person name="Couloux A."/>
            <person name="Segurens B."/>
            <person name="Wincker P."/>
            <person name="D'Hont A."/>
            <person name="Scarpelli C."/>
            <person name="Weissenbach J."/>
            <person name="Salanoubat M."/>
            <person name="Quetier F."/>
            <person name="Yu Y."/>
            <person name="Kim H.R."/>
            <person name="Rambo T."/>
            <person name="Currie J."/>
            <person name="Collura K."/>
            <person name="Luo M."/>
            <person name="Yang T."/>
            <person name="Ammiraju J.S.S."/>
            <person name="Engler F."/>
            <person name="Soderlund C."/>
            <person name="Wing R.A."/>
            <person name="Palmer L.E."/>
            <person name="de la Bastide M."/>
            <person name="Spiegel L."/>
            <person name="Nascimento L."/>
            <person name="Zutavern T."/>
            <person name="O'Shaughnessy A."/>
            <person name="Dike S."/>
            <person name="Dedhia N."/>
            <person name="Preston R."/>
            <person name="Balija V."/>
            <person name="McCombie W.R."/>
            <person name="Chow T."/>
            <person name="Chen H."/>
            <person name="Chung M."/>
            <person name="Chen C."/>
            <person name="Shaw J."/>
            <person name="Wu H."/>
            <person name="Hsiao K."/>
            <person name="Chao Y."/>
            <person name="Chu M."/>
            <person name="Cheng C."/>
            <person name="Hour A."/>
            <person name="Lee P."/>
            <person name="Lin S."/>
            <person name="Lin Y."/>
            <person name="Liou J."/>
            <person name="Liu S."/>
            <person name="Hsing Y."/>
            <person name="Raghuvanshi S."/>
            <person name="Mohanty A."/>
            <person name="Bharti A.K."/>
            <person name="Gaur A."/>
            <person name="Gupta V."/>
            <person name="Kumar D."/>
            <person name="Ravi V."/>
            <person name="Vij S."/>
            <person name="Kapur A."/>
            <person name="Khurana P."/>
            <person name="Khurana P."/>
            <person name="Khurana J.P."/>
            <person name="Tyagi A.K."/>
            <person name="Gaikwad K."/>
            <person name="Singh A."/>
            <person name="Dalal V."/>
            <person name="Srivastava S."/>
            <person name="Dixit A."/>
            <person name="Pal A.K."/>
            <person name="Ghazi I.A."/>
            <person name="Yadav M."/>
            <person name="Pandit A."/>
            <person name="Bhargava A."/>
            <person name="Sureshbabu K."/>
            <person name="Batra K."/>
            <person name="Sharma T.R."/>
            <person name="Mohapatra T."/>
            <person name="Singh N.K."/>
            <person name="Messing J."/>
            <person name="Nelson A.B."/>
            <person name="Fuks G."/>
            <person name="Kavchok S."/>
            <person name="Keizer G."/>
            <person name="Linton E."/>
            <person name="Llaca V."/>
            <person name="Song R."/>
            <person name="Tanyolac B."/>
            <person name="Young S."/>
            <person name="Ho-Il K."/>
            <person name="Hahn J.H."/>
            <person name="Sangsakoo G."/>
            <person name="Vanavichit A."/>
            <person name="de Mattos Luiz.A.T."/>
            <person name="Zimmer P.D."/>
            <person name="Malone G."/>
            <person name="Dellagostin O."/>
            <person name="de Oliveira A.C."/>
            <person name="Bevan M."/>
            <person name="Bancroft I."/>
            <person name="Minx P."/>
            <person name="Cordum H."/>
            <person name="Wilson R."/>
            <person name="Cheng Z."/>
            <person name="Jin W."/>
            <person name="Jiang J."/>
            <person name="Leong S.A."/>
            <person name="Iwama H."/>
            <person name="Gojobori T."/>
            <person name="Itoh T."/>
            <person name="Niimura Y."/>
            <person name="Fujii Y."/>
            <person name="Habara T."/>
            <person name="Sakai H."/>
            <person name="Sato Y."/>
            <person name="Wilson G."/>
            <person name="Kumar K."/>
            <person name="McCouch S."/>
            <person name="Juretic N."/>
            <person name="Hoen D."/>
            <person name="Wright S."/>
            <person name="Bruskiewich R."/>
            <person name="Bureau T."/>
            <person name="Miyao A."/>
            <person name="Hirochika H."/>
            <person name="Nishikawa T."/>
            <person name="Kadowaki K."/>
            <person name="Sugiura M."/>
            <person name="Burr B."/>
            <person name="Sasaki T."/>
        </authorList>
    </citation>
    <scope>NUCLEOTIDE SEQUENCE [LARGE SCALE GENOMIC DNA]</scope>
    <source>
        <strain evidence="3">cv. Nipponbare</strain>
    </source>
</reference>
<dbReference type="Proteomes" id="UP000000763">
    <property type="component" value="Chromosome 2"/>
</dbReference>
<protein>
    <submittedName>
        <fullName evidence="2">Uncharacterized protein</fullName>
    </submittedName>
</protein>
<dbReference type="AlphaFoldDB" id="Q6K5K1"/>
<accession>Q6K5K1</accession>
<evidence type="ECO:0000313" key="2">
    <source>
        <dbReference type="EMBL" id="BAD22127.1"/>
    </source>
</evidence>